<evidence type="ECO:0000256" key="1">
    <source>
        <dbReference type="SAM" id="MobiDB-lite"/>
    </source>
</evidence>
<feature type="region of interest" description="Disordered" evidence="1">
    <location>
        <begin position="206"/>
        <end position="227"/>
    </location>
</feature>
<protein>
    <recommendedName>
        <fullName evidence="2">BZIP domain-containing protein</fullName>
    </recommendedName>
</protein>
<proteinExistence type="predicted"/>
<dbReference type="Gene3D" id="1.20.5.170">
    <property type="match status" value="1"/>
</dbReference>
<gene>
    <name evidence="3" type="ORF">LSH36_1g22007</name>
</gene>
<accession>A0AAD9KGK8</accession>
<dbReference type="CDD" id="cd14686">
    <property type="entry name" value="bZIP"/>
    <property type="match status" value="1"/>
</dbReference>
<dbReference type="PROSITE" id="PS00036">
    <property type="entry name" value="BZIP_BASIC"/>
    <property type="match status" value="1"/>
</dbReference>
<feature type="region of interest" description="Disordered" evidence="1">
    <location>
        <begin position="136"/>
        <end position="162"/>
    </location>
</feature>
<evidence type="ECO:0000313" key="4">
    <source>
        <dbReference type="Proteomes" id="UP001208570"/>
    </source>
</evidence>
<comment type="caution">
    <text evidence="3">The sequence shown here is derived from an EMBL/GenBank/DDBJ whole genome shotgun (WGS) entry which is preliminary data.</text>
</comment>
<dbReference type="SMART" id="SM00338">
    <property type="entry name" value="BRLZ"/>
    <property type="match status" value="1"/>
</dbReference>
<dbReference type="GO" id="GO:0003700">
    <property type="term" value="F:DNA-binding transcription factor activity"/>
    <property type="evidence" value="ECO:0007669"/>
    <property type="project" value="InterPro"/>
</dbReference>
<dbReference type="InterPro" id="IPR004827">
    <property type="entry name" value="bZIP"/>
</dbReference>
<sequence length="274" mass="31203">MFDPTNTIRLSDDIGPVEAGEPAELTPLLRPDCQPPAQSFLPAEDIEEYFESVEKSSLELLEITAPASTFEEQNSPCFGRTTPLLYEEDGGASTDVMEFDDPLADCKSDADFCPDFQQLGIMATSTDENAITSLISSDEPQVTDADGDDNPAPSDPEPTKSAINDKLRRSIETRRKKSGLAEIKVEWKESEPEMRTELEKLRLERRRESNRRAAAKSRIKKREESENKKKFMNDLIAENKTLRRQLERCRAFLRHHLETCRDRESLRDVLRDVH</sequence>
<evidence type="ECO:0000313" key="3">
    <source>
        <dbReference type="EMBL" id="KAK2170720.1"/>
    </source>
</evidence>
<organism evidence="3 4">
    <name type="scientific">Paralvinella palmiformis</name>
    <dbReference type="NCBI Taxonomy" id="53620"/>
    <lineage>
        <taxon>Eukaryota</taxon>
        <taxon>Metazoa</taxon>
        <taxon>Spiralia</taxon>
        <taxon>Lophotrochozoa</taxon>
        <taxon>Annelida</taxon>
        <taxon>Polychaeta</taxon>
        <taxon>Sedentaria</taxon>
        <taxon>Canalipalpata</taxon>
        <taxon>Terebellida</taxon>
        <taxon>Terebelliformia</taxon>
        <taxon>Alvinellidae</taxon>
        <taxon>Paralvinella</taxon>
    </lineage>
</organism>
<keyword evidence="4" id="KW-1185">Reference proteome</keyword>
<dbReference type="Proteomes" id="UP001208570">
    <property type="component" value="Unassembled WGS sequence"/>
</dbReference>
<feature type="region of interest" description="Disordered" evidence="1">
    <location>
        <begin position="1"/>
        <end position="20"/>
    </location>
</feature>
<dbReference type="EMBL" id="JAODUP010000001">
    <property type="protein sequence ID" value="KAK2170720.1"/>
    <property type="molecule type" value="Genomic_DNA"/>
</dbReference>
<feature type="domain" description="BZIP" evidence="2">
    <location>
        <begin position="200"/>
        <end position="248"/>
    </location>
</feature>
<dbReference type="Pfam" id="PF07716">
    <property type="entry name" value="bZIP_2"/>
    <property type="match status" value="1"/>
</dbReference>
<name>A0AAD9KGK8_9ANNE</name>
<dbReference type="PROSITE" id="PS50217">
    <property type="entry name" value="BZIP"/>
    <property type="match status" value="1"/>
</dbReference>
<evidence type="ECO:0000259" key="2">
    <source>
        <dbReference type="PROSITE" id="PS50217"/>
    </source>
</evidence>
<reference evidence="3" key="1">
    <citation type="journal article" date="2023" name="Mol. Biol. Evol.">
        <title>Third-Generation Sequencing Reveals the Adaptive Role of the Epigenome in Three Deep-Sea Polychaetes.</title>
        <authorList>
            <person name="Perez M."/>
            <person name="Aroh O."/>
            <person name="Sun Y."/>
            <person name="Lan Y."/>
            <person name="Juniper S.K."/>
            <person name="Young C.R."/>
            <person name="Angers B."/>
            <person name="Qian P.Y."/>
        </authorList>
    </citation>
    <scope>NUCLEOTIDE SEQUENCE</scope>
    <source>
        <strain evidence="3">P08H-3</strain>
    </source>
</reference>
<dbReference type="AlphaFoldDB" id="A0AAD9KGK8"/>